<protein>
    <submittedName>
        <fullName evidence="2">Uncharacterized protein</fullName>
    </submittedName>
</protein>
<accession>A0A5A8DUK1</accession>
<dbReference type="AlphaFoldDB" id="A0A5A8DUK1"/>
<feature type="compositionally biased region" description="Basic and acidic residues" evidence="1">
    <location>
        <begin position="65"/>
        <end position="78"/>
    </location>
</feature>
<comment type="caution">
    <text evidence="2">The sequence shown here is derived from an EMBL/GenBank/DDBJ whole genome shotgun (WGS) entry which is preliminary data.</text>
</comment>
<gene>
    <name evidence="2" type="ORF">FNF28_02494</name>
</gene>
<evidence type="ECO:0000313" key="3">
    <source>
        <dbReference type="Proteomes" id="UP000324907"/>
    </source>
</evidence>
<evidence type="ECO:0000256" key="1">
    <source>
        <dbReference type="SAM" id="MobiDB-lite"/>
    </source>
</evidence>
<dbReference type="Proteomes" id="UP000324907">
    <property type="component" value="Unassembled WGS sequence"/>
</dbReference>
<organism evidence="2 3">
    <name type="scientific">Cafeteria roenbergensis</name>
    <name type="common">Marine flagellate</name>
    <dbReference type="NCBI Taxonomy" id="33653"/>
    <lineage>
        <taxon>Eukaryota</taxon>
        <taxon>Sar</taxon>
        <taxon>Stramenopiles</taxon>
        <taxon>Bigyra</taxon>
        <taxon>Opalozoa</taxon>
        <taxon>Bicosoecida</taxon>
        <taxon>Cafeteriaceae</taxon>
        <taxon>Cafeteria</taxon>
    </lineage>
</organism>
<evidence type="ECO:0000313" key="2">
    <source>
        <dbReference type="EMBL" id="KAA0168334.1"/>
    </source>
</evidence>
<feature type="region of interest" description="Disordered" evidence="1">
    <location>
        <begin position="62"/>
        <end position="94"/>
    </location>
</feature>
<name>A0A5A8DUK1_CAFRO</name>
<feature type="compositionally biased region" description="Low complexity" evidence="1">
    <location>
        <begin position="80"/>
        <end position="94"/>
    </location>
</feature>
<dbReference type="EMBL" id="VLTL01000028">
    <property type="protein sequence ID" value="KAA0168334.1"/>
    <property type="molecule type" value="Genomic_DNA"/>
</dbReference>
<proteinExistence type="predicted"/>
<reference evidence="2 3" key="1">
    <citation type="submission" date="2019-07" db="EMBL/GenBank/DDBJ databases">
        <title>Genomes of Cafeteria roenbergensis.</title>
        <authorList>
            <person name="Fischer M.G."/>
            <person name="Hackl T."/>
            <person name="Roman M."/>
        </authorList>
    </citation>
    <scope>NUCLEOTIDE SEQUENCE [LARGE SCALE GENOMIC DNA]</scope>
    <source>
        <strain evidence="2 3">RCC970-E3</strain>
    </source>
</reference>
<sequence length="260" mass="28307">MAQGPAEGLMAIVEDNLWRSSARGSQDLPRMIRKDKSTAAFRIRFPDIVDRYNMDTGEELSESLTFRHDGEEERERGRAGHAASAGYTSGSRSPLPAALSTLARRRASYRRALSRSLSVRALRASPSGTLSDIYTFDGISRYVRFSELQPLWVDVEDDALPSRGEKGFVELSVRVRGSVPYSSHAEGGPICLLFSLDVSRVPQDAPGRPRPDTLIALSDFFISQQAPVTVDEHTGCGTDGTGVLLRAQGAMAGRKPVPLA</sequence>